<dbReference type="OrthoDB" id="9795336at2"/>
<dbReference type="AlphaFoldDB" id="A0A2G8T1K9"/>
<dbReference type="GO" id="GO:0016872">
    <property type="term" value="F:intramolecular lyase activity"/>
    <property type="evidence" value="ECO:0007669"/>
    <property type="project" value="InterPro"/>
</dbReference>
<feature type="chain" id="PRO_5013587220" evidence="1">
    <location>
        <begin position="25"/>
        <end position="195"/>
    </location>
</feature>
<evidence type="ECO:0000259" key="2">
    <source>
        <dbReference type="Pfam" id="PF16036"/>
    </source>
</evidence>
<keyword evidence="3" id="KW-0449">Lipoprotein</keyword>
<dbReference type="EMBL" id="PDOB01000013">
    <property type="protein sequence ID" value="PIL39940.1"/>
    <property type="molecule type" value="Genomic_DNA"/>
</dbReference>
<keyword evidence="3" id="KW-0472">Membrane</keyword>
<dbReference type="PANTHER" id="PTHR47698:SF2">
    <property type="entry name" value="FATTY-ACID-BINDING PROTEIN 3, CHLOROPLASTIC"/>
    <property type="match status" value="1"/>
</dbReference>
<protein>
    <submittedName>
        <fullName evidence="3">Lipoprotein transmembrane</fullName>
    </submittedName>
</protein>
<comment type="caution">
    <text evidence="3">The sequence shown here is derived from an EMBL/GenBank/DDBJ whole genome shotgun (WGS) entry which is preliminary data.</text>
</comment>
<feature type="signal peptide" evidence="1">
    <location>
        <begin position="1"/>
        <end position="24"/>
    </location>
</feature>
<evidence type="ECO:0000256" key="1">
    <source>
        <dbReference type="SAM" id="SignalP"/>
    </source>
</evidence>
<dbReference type="InterPro" id="IPR036298">
    <property type="entry name" value="Chalcone_isomerase_sf"/>
</dbReference>
<feature type="domain" description="Chalcone isomerase" evidence="2">
    <location>
        <begin position="24"/>
        <end position="192"/>
    </location>
</feature>
<keyword evidence="3" id="KW-0812">Transmembrane</keyword>
<dbReference type="InterPro" id="IPR016087">
    <property type="entry name" value="Chalcone_isomerase"/>
</dbReference>
<dbReference type="InterPro" id="IPR016088">
    <property type="entry name" value="Chalcone_isomerase_3-sand"/>
</dbReference>
<dbReference type="SUPFAM" id="SSF54626">
    <property type="entry name" value="Chalcone isomerase"/>
    <property type="match status" value="1"/>
</dbReference>
<gene>
    <name evidence="3" type="ORF">CR103_10505</name>
</gene>
<dbReference type="Pfam" id="PF16036">
    <property type="entry name" value="Chalcone_3"/>
    <property type="match status" value="1"/>
</dbReference>
<proteinExistence type="predicted"/>
<name>A0A2G8T1K9_9BURK</name>
<evidence type="ECO:0000313" key="4">
    <source>
        <dbReference type="Proteomes" id="UP000228593"/>
    </source>
</evidence>
<dbReference type="PANTHER" id="PTHR47698">
    <property type="entry name" value="FATTY-ACID-BINDING PROTEIN 3, CHLOROPLASTIC"/>
    <property type="match status" value="1"/>
</dbReference>
<keyword evidence="4" id="KW-1185">Reference proteome</keyword>
<sequence length="195" mass="21155">MTSGFNALLAGAVVACAFLQTATAAEISGVKFDETVKLAGKELKLNGVGMRTKFIVKVYAAGLYLPEKKNTVADIMKIEGPRRLTLVMMREISSDDFGQSFMTGLNNNIDKAEKSRYVTQISKFGEMFGTIDGLKKGDVLHIDWIPGAGTQCELNGKKIGETLPDVNYYNAVLKIWLGDKPADSALKPALMGQAR</sequence>
<keyword evidence="1" id="KW-0732">Signal</keyword>
<organism evidence="3 4">
    <name type="scientific">Massilia psychrophila</name>
    <dbReference type="NCBI Taxonomy" id="1603353"/>
    <lineage>
        <taxon>Bacteria</taxon>
        <taxon>Pseudomonadati</taxon>
        <taxon>Pseudomonadota</taxon>
        <taxon>Betaproteobacteria</taxon>
        <taxon>Burkholderiales</taxon>
        <taxon>Oxalobacteraceae</taxon>
        <taxon>Telluria group</taxon>
        <taxon>Massilia</taxon>
    </lineage>
</organism>
<evidence type="ECO:0000313" key="3">
    <source>
        <dbReference type="EMBL" id="PIL39940.1"/>
    </source>
</evidence>
<reference evidence="3 4" key="1">
    <citation type="submission" date="2017-10" db="EMBL/GenBank/DDBJ databases">
        <title>Massilia psychrophilum sp. nov., a novel purple-pigmented bacterium isolated from Tianshan glacier, Xinjiang Municipality, China.</title>
        <authorList>
            <person name="Wang H."/>
        </authorList>
    </citation>
    <scope>NUCLEOTIDE SEQUENCE [LARGE SCALE GENOMIC DNA]</scope>
    <source>
        <strain evidence="3 4">JCM 30813</strain>
    </source>
</reference>
<accession>A0A2G8T1K9</accession>
<dbReference type="Proteomes" id="UP000228593">
    <property type="component" value="Unassembled WGS sequence"/>
</dbReference>
<dbReference type="Gene3D" id="3.50.70.10">
    <property type="match status" value="1"/>
</dbReference>